<evidence type="ECO:0008006" key="5">
    <source>
        <dbReference type="Google" id="ProtNLM"/>
    </source>
</evidence>
<organism evidence="3 4">
    <name type="scientific">Arthrobacter alpinus</name>
    <dbReference type="NCBI Taxonomy" id="656366"/>
    <lineage>
        <taxon>Bacteria</taxon>
        <taxon>Bacillati</taxon>
        <taxon>Actinomycetota</taxon>
        <taxon>Actinomycetes</taxon>
        <taxon>Micrococcales</taxon>
        <taxon>Micrococcaceae</taxon>
        <taxon>Arthrobacter</taxon>
    </lineage>
</organism>
<gene>
    <name evidence="3" type="ORF">SAMN04489740_3997</name>
</gene>
<feature type="transmembrane region" description="Helical" evidence="2">
    <location>
        <begin position="244"/>
        <end position="267"/>
    </location>
</feature>
<evidence type="ECO:0000256" key="2">
    <source>
        <dbReference type="SAM" id="Phobius"/>
    </source>
</evidence>
<evidence type="ECO:0000313" key="4">
    <source>
        <dbReference type="Proteomes" id="UP000182725"/>
    </source>
</evidence>
<feature type="transmembrane region" description="Helical" evidence="2">
    <location>
        <begin position="187"/>
        <end position="207"/>
    </location>
</feature>
<keyword evidence="2" id="KW-0472">Membrane</keyword>
<feature type="transmembrane region" description="Helical" evidence="2">
    <location>
        <begin position="279"/>
        <end position="299"/>
    </location>
</feature>
<feature type="transmembrane region" description="Helical" evidence="2">
    <location>
        <begin position="214"/>
        <end position="232"/>
    </location>
</feature>
<evidence type="ECO:0000256" key="1">
    <source>
        <dbReference type="SAM" id="MobiDB-lite"/>
    </source>
</evidence>
<feature type="transmembrane region" description="Helical" evidence="2">
    <location>
        <begin position="75"/>
        <end position="96"/>
    </location>
</feature>
<feature type="region of interest" description="Disordered" evidence="1">
    <location>
        <begin position="310"/>
        <end position="338"/>
    </location>
</feature>
<name>A0A1H5P962_9MICC</name>
<protein>
    <recommendedName>
        <fullName evidence="5">TrbL/VirB6 plasmid conjugal transfer protein</fullName>
    </recommendedName>
</protein>
<keyword evidence="2" id="KW-1133">Transmembrane helix</keyword>
<dbReference type="AlphaFoldDB" id="A0A1H5P962"/>
<dbReference type="EMBL" id="FNTV01000002">
    <property type="protein sequence ID" value="SEF10482.1"/>
    <property type="molecule type" value="Genomic_DNA"/>
</dbReference>
<accession>A0A1H5P962</accession>
<keyword evidence="2" id="KW-0812">Transmembrane</keyword>
<reference evidence="3 4" key="1">
    <citation type="submission" date="2016-10" db="EMBL/GenBank/DDBJ databases">
        <authorList>
            <person name="de Groot N.N."/>
        </authorList>
    </citation>
    <scope>NUCLEOTIDE SEQUENCE [LARGE SCALE GENOMIC DNA]</scope>
    <source>
        <strain evidence="3 4">DSM 22274</strain>
    </source>
</reference>
<sequence length="338" mass="34998">MDMSAMVALRGVAPASLMEDLAVNAVAGIMKGIIGGMASGVWDMISGAYANTGITDSSWDIVGGTSGGGGYVGTWLLVMAPILVAVVAVQVTISVFKRSGAGVVRAGVGAVVGIPASLIVVWFVEKLSFAFEGVTQYFLGSLGAKGGMAPFMKIFGYLPVEGSSPMEFTVDPDTWLWKSGFNGATSTWISALLIMAIAWVFSLILSAMMIFRDLGILILAAAAPVAVMMMPLEVTKAWIGKWGSLVAGLLMAKPLSAFVLVLSVSLFTSSPDVSQTIAGLLGMIMASAMPLVVIKFFTFTPTGAIGDVDSGSKQASQGTGRAASSVARFGSRIVRRGR</sequence>
<evidence type="ECO:0000313" key="3">
    <source>
        <dbReference type="EMBL" id="SEF10482.1"/>
    </source>
</evidence>
<feature type="transmembrane region" description="Helical" evidence="2">
    <location>
        <begin position="21"/>
        <end position="42"/>
    </location>
</feature>
<proteinExistence type="predicted"/>
<dbReference type="Proteomes" id="UP000182725">
    <property type="component" value="Unassembled WGS sequence"/>
</dbReference>
<feature type="transmembrane region" description="Helical" evidence="2">
    <location>
        <begin position="103"/>
        <end position="124"/>
    </location>
</feature>